<accession>A0A0A9CKS4</accession>
<protein>
    <submittedName>
        <fullName evidence="1">Uncharacterized protein</fullName>
    </submittedName>
</protein>
<dbReference type="AlphaFoldDB" id="A0A0A9CKS4"/>
<reference evidence="1" key="2">
    <citation type="journal article" date="2015" name="Data Brief">
        <title>Shoot transcriptome of the giant reed, Arundo donax.</title>
        <authorList>
            <person name="Barrero R.A."/>
            <person name="Guerrero F.D."/>
            <person name="Moolhuijzen P."/>
            <person name="Goolsby J.A."/>
            <person name="Tidwell J."/>
            <person name="Bellgard S.E."/>
            <person name="Bellgard M.I."/>
        </authorList>
    </citation>
    <scope>NUCLEOTIDE SEQUENCE</scope>
    <source>
        <tissue evidence="1">Shoot tissue taken approximately 20 cm above the soil surface</tissue>
    </source>
</reference>
<reference evidence="1" key="1">
    <citation type="submission" date="2014-09" db="EMBL/GenBank/DDBJ databases">
        <authorList>
            <person name="Magalhaes I.L.F."/>
            <person name="Oliveira U."/>
            <person name="Santos F.R."/>
            <person name="Vidigal T.H.D.A."/>
            <person name="Brescovit A.D."/>
            <person name="Santos A.J."/>
        </authorList>
    </citation>
    <scope>NUCLEOTIDE SEQUENCE</scope>
    <source>
        <tissue evidence="1">Shoot tissue taken approximately 20 cm above the soil surface</tissue>
    </source>
</reference>
<proteinExistence type="predicted"/>
<dbReference type="EMBL" id="GBRH01221734">
    <property type="protein sequence ID" value="JAD76161.1"/>
    <property type="molecule type" value="Transcribed_RNA"/>
</dbReference>
<name>A0A0A9CKS4_ARUDO</name>
<organism evidence="1">
    <name type="scientific">Arundo donax</name>
    <name type="common">Giant reed</name>
    <name type="synonym">Donax arundinaceus</name>
    <dbReference type="NCBI Taxonomy" id="35708"/>
    <lineage>
        <taxon>Eukaryota</taxon>
        <taxon>Viridiplantae</taxon>
        <taxon>Streptophyta</taxon>
        <taxon>Embryophyta</taxon>
        <taxon>Tracheophyta</taxon>
        <taxon>Spermatophyta</taxon>
        <taxon>Magnoliopsida</taxon>
        <taxon>Liliopsida</taxon>
        <taxon>Poales</taxon>
        <taxon>Poaceae</taxon>
        <taxon>PACMAD clade</taxon>
        <taxon>Arundinoideae</taxon>
        <taxon>Arundineae</taxon>
        <taxon>Arundo</taxon>
    </lineage>
</organism>
<sequence>MNRYIILEVYIKCPIFLRAIYIGHFIAPQKLWLYNLNSLVWIHVPIFGVSGEI</sequence>
<evidence type="ECO:0000313" key="1">
    <source>
        <dbReference type="EMBL" id="JAD76161.1"/>
    </source>
</evidence>